<accession>A0A0E9SZJ7</accession>
<name>A0A0E9SZJ7_ANGAN</name>
<sequence>MAYFLFNYERDLLNDKCFPFKLLGKSKKAEHYQFQRSILRIFSQCNLTIH</sequence>
<reference evidence="1" key="2">
    <citation type="journal article" date="2015" name="Fish Shellfish Immunol.">
        <title>Early steps in the European eel (Anguilla anguilla)-Vibrio vulnificus interaction in the gills: Role of the RtxA13 toxin.</title>
        <authorList>
            <person name="Callol A."/>
            <person name="Pajuelo D."/>
            <person name="Ebbesson L."/>
            <person name="Teles M."/>
            <person name="MacKenzie S."/>
            <person name="Amaro C."/>
        </authorList>
    </citation>
    <scope>NUCLEOTIDE SEQUENCE</scope>
</reference>
<dbReference type="EMBL" id="GBXM01061838">
    <property type="protein sequence ID" value="JAH46739.1"/>
    <property type="molecule type" value="Transcribed_RNA"/>
</dbReference>
<evidence type="ECO:0000313" key="1">
    <source>
        <dbReference type="EMBL" id="JAH46739.1"/>
    </source>
</evidence>
<organism evidence="1">
    <name type="scientific">Anguilla anguilla</name>
    <name type="common">European freshwater eel</name>
    <name type="synonym">Muraena anguilla</name>
    <dbReference type="NCBI Taxonomy" id="7936"/>
    <lineage>
        <taxon>Eukaryota</taxon>
        <taxon>Metazoa</taxon>
        <taxon>Chordata</taxon>
        <taxon>Craniata</taxon>
        <taxon>Vertebrata</taxon>
        <taxon>Euteleostomi</taxon>
        <taxon>Actinopterygii</taxon>
        <taxon>Neopterygii</taxon>
        <taxon>Teleostei</taxon>
        <taxon>Anguilliformes</taxon>
        <taxon>Anguillidae</taxon>
        <taxon>Anguilla</taxon>
    </lineage>
</organism>
<protein>
    <submittedName>
        <fullName evidence="1">Uncharacterized protein</fullName>
    </submittedName>
</protein>
<dbReference type="AlphaFoldDB" id="A0A0E9SZJ7"/>
<proteinExistence type="predicted"/>
<reference evidence="1" key="1">
    <citation type="submission" date="2014-11" db="EMBL/GenBank/DDBJ databases">
        <authorList>
            <person name="Amaro Gonzalez C."/>
        </authorList>
    </citation>
    <scope>NUCLEOTIDE SEQUENCE</scope>
</reference>